<dbReference type="EMBL" id="JADAQX010000341">
    <property type="protein sequence ID" value="KAF8820618.1"/>
    <property type="molecule type" value="Genomic_DNA"/>
</dbReference>
<evidence type="ECO:0000313" key="2">
    <source>
        <dbReference type="EMBL" id="KAF8820618.1"/>
    </source>
</evidence>
<dbReference type="Gene3D" id="3.40.50.300">
    <property type="entry name" value="P-loop containing nucleotide triphosphate hydrolases"/>
    <property type="match status" value="1"/>
</dbReference>
<dbReference type="InterPro" id="IPR013632">
    <property type="entry name" value="Rad51_C"/>
</dbReference>
<dbReference type="Proteomes" id="UP000823046">
    <property type="component" value="Unassembled WGS sequence"/>
</dbReference>
<evidence type="ECO:0000259" key="1">
    <source>
        <dbReference type="PROSITE" id="PS50162"/>
    </source>
</evidence>
<dbReference type="PROSITE" id="PS50162">
    <property type="entry name" value="RECA_2"/>
    <property type="match status" value="1"/>
</dbReference>
<dbReference type="InterPro" id="IPR027417">
    <property type="entry name" value="P-loop_NTPase"/>
</dbReference>
<dbReference type="SUPFAM" id="SSF52540">
    <property type="entry name" value="P-loop containing nucleoside triphosphate hydrolases"/>
    <property type="match status" value="1"/>
</dbReference>
<accession>A0ABQ7J9D7</accession>
<comment type="caution">
    <text evidence="2">The sequence shown here is derived from an EMBL/GenBank/DDBJ whole genome shotgun (WGS) entry which is preliminary data.</text>
</comment>
<dbReference type="PANTHER" id="PTHR46487:SF1">
    <property type="entry name" value="DNA REPAIR PROTEIN XRCC3"/>
    <property type="match status" value="1"/>
</dbReference>
<dbReference type="PANTHER" id="PTHR46487">
    <property type="entry name" value="DNA REPAIR PROTEIN XRCC3"/>
    <property type="match status" value="1"/>
</dbReference>
<protein>
    <recommendedName>
        <fullName evidence="1">RecA family profile 1 domain-containing protein</fullName>
    </recommendedName>
</protein>
<gene>
    <name evidence="2" type="ORF">IE077_002991</name>
</gene>
<feature type="domain" description="RecA family profile 1" evidence="1">
    <location>
        <begin position="43"/>
        <end position="241"/>
    </location>
</feature>
<organism evidence="2 3">
    <name type="scientific">Cardiosporidium cionae</name>
    <dbReference type="NCBI Taxonomy" id="476202"/>
    <lineage>
        <taxon>Eukaryota</taxon>
        <taxon>Sar</taxon>
        <taxon>Alveolata</taxon>
        <taxon>Apicomplexa</taxon>
        <taxon>Aconoidasida</taxon>
        <taxon>Nephromycida</taxon>
        <taxon>Cardiosporidium</taxon>
    </lineage>
</organism>
<keyword evidence="3" id="KW-1185">Reference proteome</keyword>
<sequence>MSDGTSAKEEDKDRNGDYVWPPFWWRVREADEVFAYSEINKLTRRKLPWGVSSIDETLGGGVLSGIIFELSGEAGSGKTQSALTLTAQSLLPQVQNFSLQGTYAIYYIYTEGNFPVERLKEIIVARIQKELNDGMVDNCIVNKGQNASDMARELLNSVFLENVSSEDKLWEILYEKLPRLLQHFEIRMIIIDSLAALFRTLKDGLEKSNFALRAARLFRVSAILKRIAAERRCWVVLTNQVSDIITPSSAEENRENLHFKPTLGLSWSNCVDCRVILRRVIEDSFMRNSIRNSEFETDSETSCASCNPRSLQVLFAPHVPPTRQILYKIGKSGIEAIDER</sequence>
<reference evidence="2 3" key="1">
    <citation type="journal article" date="2020" name="bioRxiv">
        <title>Metabolic contributions of an alphaproteobacterial endosymbiont in the apicomplexan Cardiosporidium cionae.</title>
        <authorList>
            <person name="Hunter E.S."/>
            <person name="Paight C.J."/>
            <person name="Lane C.E."/>
        </authorList>
    </citation>
    <scope>NUCLEOTIDE SEQUENCE [LARGE SCALE GENOMIC DNA]</scope>
    <source>
        <strain evidence="2">ESH_2018</strain>
    </source>
</reference>
<dbReference type="InterPro" id="IPR020588">
    <property type="entry name" value="RecA_ATP-bd"/>
</dbReference>
<name>A0ABQ7J9D7_9APIC</name>
<proteinExistence type="predicted"/>
<evidence type="ECO:0000313" key="3">
    <source>
        <dbReference type="Proteomes" id="UP000823046"/>
    </source>
</evidence>
<dbReference type="Pfam" id="PF08423">
    <property type="entry name" value="Rad51"/>
    <property type="match status" value="1"/>
</dbReference>